<name>A0A8J5ESG3_ZINOF</name>
<dbReference type="InterPro" id="IPR000225">
    <property type="entry name" value="Armadillo"/>
</dbReference>
<dbReference type="PROSITE" id="PS51698">
    <property type="entry name" value="U_BOX"/>
    <property type="match status" value="1"/>
</dbReference>
<feature type="domain" description="U-box" evidence="1">
    <location>
        <begin position="166"/>
        <end position="239"/>
    </location>
</feature>
<accession>A0A8J5ESG3</accession>
<evidence type="ECO:0000313" key="3">
    <source>
        <dbReference type="Proteomes" id="UP000734854"/>
    </source>
</evidence>
<dbReference type="CDD" id="cd16664">
    <property type="entry name" value="RING-Ubox_PUB"/>
    <property type="match status" value="1"/>
</dbReference>
<dbReference type="SMART" id="SM00185">
    <property type="entry name" value="ARM"/>
    <property type="match status" value="5"/>
</dbReference>
<dbReference type="PANTHER" id="PTHR45958">
    <property type="entry name" value="RING-TYPE E3 UBIQUITIN TRANSFERASE"/>
    <property type="match status" value="1"/>
</dbReference>
<dbReference type="PANTHER" id="PTHR45958:SF4">
    <property type="entry name" value="U-BOX DOMAIN-CONTAINING PROTEIN 42-RELATED"/>
    <property type="match status" value="1"/>
</dbReference>
<dbReference type="EMBL" id="JACMSC010000022">
    <property type="protein sequence ID" value="KAG6468299.1"/>
    <property type="molecule type" value="Genomic_DNA"/>
</dbReference>
<evidence type="ECO:0000259" key="1">
    <source>
        <dbReference type="PROSITE" id="PS51698"/>
    </source>
</evidence>
<proteinExistence type="predicted"/>
<dbReference type="InterPro" id="IPR052608">
    <property type="entry name" value="U-box_domain_protein"/>
</dbReference>
<dbReference type="SMART" id="SM00504">
    <property type="entry name" value="Ubox"/>
    <property type="match status" value="1"/>
</dbReference>
<dbReference type="AlphaFoldDB" id="A0A8J5ESG3"/>
<dbReference type="Proteomes" id="UP000734854">
    <property type="component" value="Unassembled WGS sequence"/>
</dbReference>
<organism evidence="2 3">
    <name type="scientific">Zingiber officinale</name>
    <name type="common">Ginger</name>
    <name type="synonym">Amomum zingiber</name>
    <dbReference type="NCBI Taxonomy" id="94328"/>
    <lineage>
        <taxon>Eukaryota</taxon>
        <taxon>Viridiplantae</taxon>
        <taxon>Streptophyta</taxon>
        <taxon>Embryophyta</taxon>
        <taxon>Tracheophyta</taxon>
        <taxon>Spermatophyta</taxon>
        <taxon>Magnoliopsida</taxon>
        <taxon>Liliopsida</taxon>
        <taxon>Zingiberales</taxon>
        <taxon>Zingiberaceae</taxon>
        <taxon>Zingiber</taxon>
    </lineage>
</organism>
<dbReference type="GO" id="GO:0004842">
    <property type="term" value="F:ubiquitin-protein transferase activity"/>
    <property type="evidence" value="ECO:0007669"/>
    <property type="project" value="InterPro"/>
</dbReference>
<evidence type="ECO:0000313" key="2">
    <source>
        <dbReference type="EMBL" id="KAG6468299.1"/>
    </source>
</evidence>
<dbReference type="GO" id="GO:0016567">
    <property type="term" value="P:protein ubiquitination"/>
    <property type="evidence" value="ECO:0007669"/>
    <property type="project" value="InterPro"/>
</dbReference>
<protein>
    <recommendedName>
        <fullName evidence="1">U-box domain-containing protein</fullName>
    </recommendedName>
</protein>
<gene>
    <name evidence="2" type="ORF">ZIOFF_072925</name>
</gene>
<keyword evidence="3" id="KW-1185">Reference proteome</keyword>
<dbReference type="InterPro" id="IPR003613">
    <property type="entry name" value="Ubox_domain"/>
</dbReference>
<reference evidence="2 3" key="1">
    <citation type="submission" date="2020-08" db="EMBL/GenBank/DDBJ databases">
        <title>Plant Genome Project.</title>
        <authorList>
            <person name="Zhang R.-G."/>
        </authorList>
    </citation>
    <scope>NUCLEOTIDE SEQUENCE [LARGE SCALE GENOMIC DNA]</scope>
    <source>
        <tissue evidence="2">Rhizome</tissue>
    </source>
</reference>
<comment type="caution">
    <text evidence="2">The sequence shown here is derived from an EMBL/GenBank/DDBJ whole genome shotgun (WGS) entry which is preliminary data.</text>
</comment>
<dbReference type="Pfam" id="PF04564">
    <property type="entry name" value="U-box"/>
    <property type="match status" value="1"/>
</dbReference>
<sequence>MISTNSKIIKPRVPFSIIREAIIAASDYTEQQNSMEVVEPQTQDSSSQGRTDFLLSFSTKVEIAKELVARCSSRDQSAPGNELQSTIRQLEEVIKSMAEDFSNVSLSDFEINYPLDTSQSDVEPQSASLGENGYENFVKGMYDRMGRNDIEEDSNVLPRLADILQPAYQGFLCPLTKKIMDDPVTIESGITYEKEAILEWFSNNVVCPTTRMEIRSVGFSSNLALKHSIKEWKDRNEATRIRIARSALSLADSEAMLLDAIKELQVLSQLRRCNREHMHNAGITEQVAHFLQHESTIVRCEVMQLLRLLVEDEAGKVIVANTRIRALTRTIKMISSYNSSERHAAVSFLLELSKSEMFWDRIGGTPGGILILITMKYNKEADPFSAAKAEETLKNLEKSPMNIRYMAENGFVEPLLNHLNDDSEEVQMEMVSYLGGILLEDEMKTYVAERASATLIQMINGGNTSIRREALRALVQISAHPPNCKILVAAGIMQAVVEEILPRRINSEPLDSPEEAAAILANMLESDAEGSSEMKVSETGHTVVSHFFIYSIAQLIKSSMPEEASANLVRILLSLAKLPYAMATVLSVVMEIGAIPTIVEFLNSELEELAVVAAKLLIVLSPHVGHAIANGVCKTIGQPEGLIVGYSAERITERQAVSANLLAKLPPQSTPLNLVLLLQDTVPVILARIEELQRGEVRGGGRITGHYLEGLVGILVKFAGSLFVQEILKLALSRNLTSVFADLLVRAGGSSEVQRLAAVGLGKLSSQSVYLSKPPAEARRRSARPVSFFSKSTSSKEEKTASICPAHRGVCSATTTFCLLESGAAERLLVCLENEDSKVVEAALSAISTLLEESVDVEGSVRALSQLGAVRSVLGVLKVHGREERVVQRALWLVDMFLEKGKEKEKLSEEIYNDKLLRTVLVSVFNRGDGGGDSKRMAENILRHINKILSYSSNNLGM</sequence>
<dbReference type="InterPro" id="IPR045210">
    <property type="entry name" value="RING-Ubox_PUB"/>
</dbReference>